<dbReference type="Proteomes" id="UP000268829">
    <property type="component" value="Unassembled WGS sequence"/>
</dbReference>
<accession>A0A3M8AWB0</accession>
<feature type="transmembrane region" description="Helical" evidence="1">
    <location>
        <begin position="47"/>
        <end position="68"/>
    </location>
</feature>
<organism evidence="2 3">
    <name type="scientific">Brevibacillus gelatini</name>
    <dbReference type="NCBI Taxonomy" id="1655277"/>
    <lineage>
        <taxon>Bacteria</taxon>
        <taxon>Bacillati</taxon>
        <taxon>Bacillota</taxon>
        <taxon>Bacilli</taxon>
        <taxon>Bacillales</taxon>
        <taxon>Paenibacillaceae</taxon>
        <taxon>Brevibacillus</taxon>
    </lineage>
</organism>
<dbReference type="EMBL" id="RHHS01000035">
    <property type="protein sequence ID" value="RNB55449.1"/>
    <property type="molecule type" value="Genomic_DNA"/>
</dbReference>
<evidence type="ECO:0000313" key="2">
    <source>
        <dbReference type="EMBL" id="RNB55449.1"/>
    </source>
</evidence>
<evidence type="ECO:0000256" key="1">
    <source>
        <dbReference type="SAM" id="Phobius"/>
    </source>
</evidence>
<dbReference type="AlphaFoldDB" id="A0A3M8AWB0"/>
<protein>
    <submittedName>
        <fullName evidence="2">Uncharacterized protein</fullName>
    </submittedName>
</protein>
<keyword evidence="1" id="KW-0812">Transmembrane</keyword>
<keyword evidence="1" id="KW-1133">Transmembrane helix</keyword>
<reference evidence="2 3" key="1">
    <citation type="submission" date="2018-10" db="EMBL/GenBank/DDBJ databases">
        <title>Phylogenomics of Brevibacillus.</title>
        <authorList>
            <person name="Dunlap C."/>
        </authorList>
    </citation>
    <scope>NUCLEOTIDE SEQUENCE [LARGE SCALE GENOMIC DNA]</scope>
    <source>
        <strain evidence="2 3">DSM 100115</strain>
    </source>
</reference>
<sequence>MSTSFSNLATKIMHERPMFFRTANLHFAVGKKLRKPYALSSFTSERGMLLITAFAKWAGYAIMGVVCLRKELSNMGTFIVALVFAAFLFFILTAGYNEDKTWNL</sequence>
<feature type="transmembrane region" description="Helical" evidence="1">
    <location>
        <begin position="75"/>
        <end position="96"/>
    </location>
</feature>
<proteinExistence type="predicted"/>
<evidence type="ECO:0000313" key="3">
    <source>
        <dbReference type="Proteomes" id="UP000268829"/>
    </source>
</evidence>
<name>A0A3M8AWB0_9BACL</name>
<keyword evidence="3" id="KW-1185">Reference proteome</keyword>
<gene>
    <name evidence="2" type="ORF">EDM57_14995</name>
</gene>
<keyword evidence="1" id="KW-0472">Membrane</keyword>
<comment type="caution">
    <text evidence="2">The sequence shown here is derived from an EMBL/GenBank/DDBJ whole genome shotgun (WGS) entry which is preliminary data.</text>
</comment>